<evidence type="ECO:0000313" key="3">
    <source>
        <dbReference type="Proteomes" id="UP001334084"/>
    </source>
</evidence>
<reference evidence="2" key="1">
    <citation type="journal article" date="2024" name="BMC Genomics">
        <title>Functional annotation of a divergent genome using sequence and structure-based similarity.</title>
        <authorList>
            <person name="Svedberg D."/>
            <person name="Winiger R.R."/>
            <person name="Berg A."/>
            <person name="Sharma H."/>
            <person name="Tellgren-Roth C."/>
            <person name="Debrunner-Vossbrinck B.A."/>
            <person name="Vossbrinck C.R."/>
            <person name="Barandun J."/>
        </authorList>
    </citation>
    <scope>NUCLEOTIDE SEQUENCE</scope>
    <source>
        <strain evidence="2">Illinois isolate</strain>
    </source>
</reference>
<dbReference type="EMBL" id="CP142733">
    <property type="protein sequence ID" value="WUR04351.1"/>
    <property type="molecule type" value="Genomic_DNA"/>
</dbReference>
<keyword evidence="1" id="KW-0732">Signal</keyword>
<feature type="signal peptide" evidence="1">
    <location>
        <begin position="1"/>
        <end position="26"/>
    </location>
</feature>
<name>A0AAX4JEN3_9MICR</name>
<proteinExistence type="predicted"/>
<sequence length="301" mass="35548">MMFFLFSNISMLCVTYLFVVPNSDNADVFMTLKHNILPGTYLITELVDIDCDKESIKTYNQRSELGKNTAPYYFEPITPEEKITLEHLLNCYKILNPNDKDKINKFLKSEYVDLTTVNTYVTSEPIVFNDSINLYNLEFRNSYKYFGEQTNPFIPAYYLNNLLKFSGPKTIKKYLNRSNHNESFVLKNDINTFEAEDVSQTKHEKKIANNYNIDSRKIEVSDEFVFEKFDTNLEYQIRGEFPRRNNSTEHYNNSVKNKMLKNNFLSKENIFEKANSSSCNEIKNGNKQKSSIFKWRISWRF</sequence>
<accession>A0AAX4JEN3</accession>
<dbReference type="RefSeq" id="XP_065330496.1">
    <property type="nucleotide sequence ID" value="XM_065474424.1"/>
</dbReference>
<evidence type="ECO:0000313" key="2">
    <source>
        <dbReference type="EMBL" id="WUR04351.1"/>
    </source>
</evidence>
<dbReference type="KEGG" id="vnx:VNE69_08107"/>
<feature type="chain" id="PRO_5043915247" evidence="1">
    <location>
        <begin position="27"/>
        <end position="301"/>
    </location>
</feature>
<evidence type="ECO:0000256" key="1">
    <source>
        <dbReference type="SAM" id="SignalP"/>
    </source>
</evidence>
<dbReference type="Proteomes" id="UP001334084">
    <property type="component" value="Chromosome 8"/>
</dbReference>
<dbReference type="GeneID" id="90542183"/>
<protein>
    <submittedName>
        <fullName evidence="2">SP-containing protein</fullName>
    </submittedName>
</protein>
<dbReference type="AlphaFoldDB" id="A0AAX4JEN3"/>
<gene>
    <name evidence="2" type="ORF">VNE69_08107</name>
</gene>
<keyword evidence="3" id="KW-1185">Reference proteome</keyword>
<organism evidence="2 3">
    <name type="scientific">Vairimorpha necatrix</name>
    <dbReference type="NCBI Taxonomy" id="6039"/>
    <lineage>
        <taxon>Eukaryota</taxon>
        <taxon>Fungi</taxon>
        <taxon>Fungi incertae sedis</taxon>
        <taxon>Microsporidia</taxon>
        <taxon>Nosematidae</taxon>
        <taxon>Vairimorpha</taxon>
    </lineage>
</organism>